<dbReference type="Proteomes" id="UP000183788">
    <property type="component" value="Unassembled WGS sequence"/>
</dbReference>
<proteinExistence type="inferred from homology"/>
<dbReference type="GO" id="GO:0016987">
    <property type="term" value="F:sigma factor activity"/>
    <property type="evidence" value="ECO:0007669"/>
    <property type="project" value="UniProtKB-KW"/>
</dbReference>
<dbReference type="GO" id="GO:0003677">
    <property type="term" value="F:DNA binding"/>
    <property type="evidence" value="ECO:0007669"/>
    <property type="project" value="InterPro"/>
</dbReference>
<dbReference type="SUPFAM" id="SSF88946">
    <property type="entry name" value="Sigma2 domain of RNA polymerase sigma factors"/>
    <property type="match status" value="1"/>
</dbReference>
<dbReference type="InterPro" id="IPR013325">
    <property type="entry name" value="RNA_pol_sigma_r2"/>
</dbReference>
<dbReference type="STRING" id="1004.SAMN05661012_00660"/>
<evidence type="ECO:0000256" key="4">
    <source>
        <dbReference type="ARBA" id="ARBA00023163"/>
    </source>
</evidence>
<dbReference type="SMART" id="SM00421">
    <property type="entry name" value="HTH_LUXR"/>
    <property type="match status" value="1"/>
</dbReference>
<keyword evidence="3" id="KW-0731">Sigma factor</keyword>
<evidence type="ECO:0000256" key="2">
    <source>
        <dbReference type="ARBA" id="ARBA00023015"/>
    </source>
</evidence>
<evidence type="ECO:0000313" key="7">
    <source>
        <dbReference type="EMBL" id="WQG91607.1"/>
    </source>
</evidence>
<dbReference type="Proteomes" id="UP001326715">
    <property type="component" value="Chromosome"/>
</dbReference>
<dbReference type="Gene3D" id="1.10.1740.10">
    <property type="match status" value="1"/>
</dbReference>
<keyword evidence="2" id="KW-0805">Transcription regulation</keyword>
<dbReference type="GO" id="GO:0006352">
    <property type="term" value="P:DNA-templated transcription initiation"/>
    <property type="evidence" value="ECO:0007669"/>
    <property type="project" value="InterPro"/>
</dbReference>
<protein>
    <submittedName>
        <fullName evidence="6 7">RNA polymerase sigma-70 factor</fullName>
    </submittedName>
</protein>
<dbReference type="InterPro" id="IPR036388">
    <property type="entry name" value="WH-like_DNA-bd_sf"/>
</dbReference>
<dbReference type="InterPro" id="IPR014284">
    <property type="entry name" value="RNA_pol_sigma-70_dom"/>
</dbReference>
<dbReference type="InterPro" id="IPR007627">
    <property type="entry name" value="RNA_pol_sigma70_r2"/>
</dbReference>
<dbReference type="InterPro" id="IPR013249">
    <property type="entry name" value="RNA_pol_sigma70_r4_t2"/>
</dbReference>
<sequence length="187" mass="21892">MPATKQYSDHELLSLLKEDSDSAFTQIYYQYWKLLFAIAASKLENTADAEEIVQEIFTDLWRRRQEINIELSLKAYLAAAVKFQVYTYLARKHKESQRQAYSPTPEIHATSPEDLLRRKELQEQLYDITQQLPEKCRLVYQLSREAGLSNKEIAATLSISEKTVENQMTKALKRLKLAFRSFLLTFF</sequence>
<evidence type="ECO:0000313" key="6">
    <source>
        <dbReference type="EMBL" id="SFW23683.1"/>
    </source>
</evidence>
<gene>
    <name evidence="6" type="ORF">SAMN05661012_00660</name>
    <name evidence="7" type="ORF">SR876_08840</name>
</gene>
<dbReference type="EMBL" id="CP140154">
    <property type="protein sequence ID" value="WQG91607.1"/>
    <property type="molecule type" value="Genomic_DNA"/>
</dbReference>
<feature type="domain" description="HTH luxR-type" evidence="5">
    <location>
        <begin position="129"/>
        <end position="187"/>
    </location>
</feature>
<dbReference type="Gene3D" id="1.10.10.10">
    <property type="entry name" value="Winged helix-like DNA-binding domain superfamily/Winged helix DNA-binding domain"/>
    <property type="match status" value="1"/>
</dbReference>
<dbReference type="NCBIfam" id="TIGR02937">
    <property type="entry name" value="sigma70-ECF"/>
    <property type="match status" value="1"/>
</dbReference>
<name>A0A1K1MKU1_9BACT</name>
<dbReference type="InterPro" id="IPR014327">
    <property type="entry name" value="RNA_pol_sigma70_bacteroid"/>
</dbReference>
<evidence type="ECO:0000256" key="3">
    <source>
        <dbReference type="ARBA" id="ARBA00023082"/>
    </source>
</evidence>
<dbReference type="SUPFAM" id="SSF88659">
    <property type="entry name" value="Sigma3 and sigma4 domains of RNA polymerase sigma factors"/>
    <property type="match status" value="1"/>
</dbReference>
<dbReference type="NCBIfam" id="TIGR02985">
    <property type="entry name" value="Sig70_bacteroi1"/>
    <property type="match status" value="1"/>
</dbReference>
<evidence type="ECO:0000313" key="8">
    <source>
        <dbReference type="Proteomes" id="UP000183788"/>
    </source>
</evidence>
<dbReference type="InterPro" id="IPR000792">
    <property type="entry name" value="Tscrpt_reg_LuxR_C"/>
</dbReference>
<dbReference type="AlphaFoldDB" id="A0A1K1MKU1"/>
<dbReference type="Pfam" id="PF08281">
    <property type="entry name" value="Sigma70_r4_2"/>
    <property type="match status" value="1"/>
</dbReference>
<dbReference type="EMBL" id="FPIZ01000002">
    <property type="protein sequence ID" value="SFW23683.1"/>
    <property type="molecule type" value="Genomic_DNA"/>
</dbReference>
<evidence type="ECO:0000259" key="5">
    <source>
        <dbReference type="SMART" id="SM00421"/>
    </source>
</evidence>
<organism evidence="6 8">
    <name type="scientific">Chitinophaga sancti</name>
    <dbReference type="NCBI Taxonomy" id="1004"/>
    <lineage>
        <taxon>Bacteria</taxon>
        <taxon>Pseudomonadati</taxon>
        <taxon>Bacteroidota</taxon>
        <taxon>Chitinophagia</taxon>
        <taxon>Chitinophagales</taxon>
        <taxon>Chitinophagaceae</taxon>
        <taxon>Chitinophaga</taxon>
    </lineage>
</organism>
<dbReference type="PANTHER" id="PTHR43133">
    <property type="entry name" value="RNA POLYMERASE ECF-TYPE SIGMA FACTO"/>
    <property type="match status" value="1"/>
</dbReference>
<keyword evidence="4" id="KW-0804">Transcription</keyword>
<accession>A0A1K1MKU1</accession>
<dbReference type="Pfam" id="PF04542">
    <property type="entry name" value="Sigma70_r2"/>
    <property type="match status" value="1"/>
</dbReference>
<reference evidence="6 8" key="1">
    <citation type="submission" date="2016-11" db="EMBL/GenBank/DDBJ databases">
        <authorList>
            <person name="Jaros S."/>
            <person name="Januszkiewicz K."/>
            <person name="Wedrychowicz H."/>
        </authorList>
    </citation>
    <scope>NUCLEOTIDE SEQUENCE [LARGE SCALE GENOMIC DNA]</scope>
    <source>
        <strain evidence="6 8">DSM 784</strain>
    </source>
</reference>
<evidence type="ECO:0000313" key="9">
    <source>
        <dbReference type="Proteomes" id="UP001326715"/>
    </source>
</evidence>
<keyword evidence="9" id="KW-1185">Reference proteome</keyword>
<dbReference type="InterPro" id="IPR039425">
    <property type="entry name" value="RNA_pol_sigma-70-like"/>
</dbReference>
<evidence type="ECO:0000256" key="1">
    <source>
        <dbReference type="ARBA" id="ARBA00010641"/>
    </source>
</evidence>
<dbReference type="OrthoDB" id="1097528at2"/>
<reference evidence="7 9" key="2">
    <citation type="submission" date="2023-11" db="EMBL/GenBank/DDBJ databases">
        <title>MicrobeMod: A computational toolkit for identifying prokaryotic methylation and restriction-modification with nanopore sequencing.</title>
        <authorList>
            <person name="Crits-Christoph A."/>
            <person name="Kang S.C."/>
            <person name="Lee H."/>
            <person name="Ostrov N."/>
        </authorList>
    </citation>
    <scope>NUCLEOTIDE SEQUENCE [LARGE SCALE GENOMIC DNA]</scope>
    <source>
        <strain evidence="7 9">ATCC 23090</strain>
    </source>
</reference>
<comment type="similarity">
    <text evidence="1">Belongs to the sigma-70 factor family. ECF subfamily.</text>
</comment>
<dbReference type="InterPro" id="IPR013324">
    <property type="entry name" value="RNA_pol_sigma_r3/r4-like"/>
</dbReference>
<dbReference type="PRINTS" id="PR00038">
    <property type="entry name" value="HTHLUXR"/>
</dbReference>
<dbReference type="PANTHER" id="PTHR43133:SF46">
    <property type="entry name" value="RNA POLYMERASE SIGMA-70 FACTOR ECF SUBFAMILY"/>
    <property type="match status" value="1"/>
</dbReference>
<dbReference type="RefSeq" id="WP_072357185.1">
    <property type="nucleotide sequence ID" value="NZ_CP139972.1"/>
</dbReference>